<dbReference type="GeneID" id="64599936"/>
<accession>A0A9P7DLK6</accession>
<dbReference type="EMBL" id="JABBWE010000015">
    <property type="protein sequence ID" value="KAG1797826.1"/>
    <property type="molecule type" value="Genomic_DNA"/>
</dbReference>
<dbReference type="OrthoDB" id="2687077at2759"/>
<comment type="caution">
    <text evidence="2">The sequence shown here is derived from an EMBL/GenBank/DDBJ whole genome shotgun (WGS) entry which is preliminary data.</text>
</comment>
<dbReference type="AlphaFoldDB" id="A0A9P7DLK6"/>
<organism evidence="2 3">
    <name type="scientific">Suillus plorans</name>
    <dbReference type="NCBI Taxonomy" id="116603"/>
    <lineage>
        <taxon>Eukaryota</taxon>
        <taxon>Fungi</taxon>
        <taxon>Dikarya</taxon>
        <taxon>Basidiomycota</taxon>
        <taxon>Agaricomycotina</taxon>
        <taxon>Agaricomycetes</taxon>
        <taxon>Agaricomycetidae</taxon>
        <taxon>Boletales</taxon>
        <taxon>Suillineae</taxon>
        <taxon>Suillaceae</taxon>
        <taxon>Suillus</taxon>
    </lineage>
</organism>
<dbReference type="Proteomes" id="UP000719766">
    <property type="component" value="Unassembled WGS sequence"/>
</dbReference>
<reference evidence="2" key="1">
    <citation type="journal article" date="2020" name="New Phytol.">
        <title>Comparative genomics reveals dynamic genome evolution in host specialist ectomycorrhizal fungi.</title>
        <authorList>
            <person name="Lofgren L.A."/>
            <person name="Nguyen N.H."/>
            <person name="Vilgalys R."/>
            <person name="Ruytinx J."/>
            <person name="Liao H.L."/>
            <person name="Branco S."/>
            <person name="Kuo A."/>
            <person name="LaButti K."/>
            <person name="Lipzen A."/>
            <person name="Andreopoulos W."/>
            <person name="Pangilinan J."/>
            <person name="Riley R."/>
            <person name="Hundley H."/>
            <person name="Na H."/>
            <person name="Barry K."/>
            <person name="Grigoriev I.V."/>
            <person name="Stajich J.E."/>
            <person name="Kennedy P.G."/>
        </authorList>
    </citation>
    <scope>NUCLEOTIDE SEQUENCE</scope>
    <source>
        <strain evidence="2">S12</strain>
    </source>
</reference>
<feature type="compositionally biased region" description="Polar residues" evidence="1">
    <location>
        <begin position="335"/>
        <end position="348"/>
    </location>
</feature>
<feature type="region of interest" description="Disordered" evidence="1">
    <location>
        <begin position="305"/>
        <end position="366"/>
    </location>
</feature>
<feature type="compositionally biased region" description="Polar residues" evidence="1">
    <location>
        <begin position="158"/>
        <end position="167"/>
    </location>
</feature>
<gene>
    <name evidence="2" type="ORF">HD556DRAFT_1440786</name>
</gene>
<keyword evidence="3" id="KW-1185">Reference proteome</keyword>
<sequence>MSTSEVSNQALNAITDKILLLVKRSQKLAEDNLAALTLAHEIAVNLATTFSQHGRTATAIAPILLSCAAEIRDKSLNGRLKGLPDWSSISDDDIRIHAHPLYQKTVGYQLPPASTTALGPIPAPAPSSAQVSFEEHAASPIMAPPITETKHDLFVQGTATKQKASTSESEDNNVPEVIIRNAKPLSKTRLDAIEDDDNIPTQDVIFVKRKPTVGPSDQPSIVQDRLLSKAESSSESDAEDAESSEETSSVRIFGVPCEHCIKDNVPCTAILAKKSSEIKCRQPGPECGTVLRGEVAARKAKAAAAANKKAKKAKKKTDAPAPLPKSIDRPKVPMSTRSTRSVSKVQPRSPTPPTPHMESDEDADGDSVLDVKQATVAPLSLAIALPTSPEKHVNAEFHPDIEHLQQPAPSPADFNVDMGVAFDRVEPSTRIGFNTPIPQSMEQLTNRDLLLRIDALGSKFEVLFKTSGDRTDALHREMDSRFIALDDNWAARFVAMEDKIQSVEERVQDVEMKTCGNVASIRYMANALKAMKIP</sequence>
<proteinExistence type="predicted"/>
<dbReference type="RefSeq" id="XP_041162779.1">
    <property type="nucleotide sequence ID" value="XM_041306172.1"/>
</dbReference>
<evidence type="ECO:0000256" key="1">
    <source>
        <dbReference type="SAM" id="MobiDB-lite"/>
    </source>
</evidence>
<feature type="compositionally biased region" description="Acidic residues" evidence="1">
    <location>
        <begin position="234"/>
        <end position="245"/>
    </location>
</feature>
<protein>
    <submittedName>
        <fullName evidence="2">Uncharacterized protein</fullName>
    </submittedName>
</protein>
<name>A0A9P7DLK6_9AGAM</name>
<evidence type="ECO:0000313" key="3">
    <source>
        <dbReference type="Proteomes" id="UP000719766"/>
    </source>
</evidence>
<feature type="region of interest" description="Disordered" evidence="1">
    <location>
        <begin position="209"/>
        <end position="249"/>
    </location>
</feature>
<feature type="region of interest" description="Disordered" evidence="1">
    <location>
        <begin position="158"/>
        <end position="180"/>
    </location>
</feature>
<evidence type="ECO:0000313" key="2">
    <source>
        <dbReference type="EMBL" id="KAG1797826.1"/>
    </source>
</evidence>